<organism evidence="2 3">
    <name type="scientific">Coffea canephora</name>
    <name type="common">Robusta coffee</name>
    <dbReference type="NCBI Taxonomy" id="49390"/>
    <lineage>
        <taxon>Eukaryota</taxon>
        <taxon>Viridiplantae</taxon>
        <taxon>Streptophyta</taxon>
        <taxon>Embryophyta</taxon>
        <taxon>Tracheophyta</taxon>
        <taxon>Spermatophyta</taxon>
        <taxon>Magnoliopsida</taxon>
        <taxon>eudicotyledons</taxon>
        <taxon>Gunneridae</taxon>
        <taxon>Pentapetalae</taxon>
        <taxon>asterids</taxon>
        <taxon>lamiids</taxon>
        <taxon>Gentianales</taxon>
        <taxon>Rubiaceae</taxon>
        <taxon>Ixoroideae</taxon>
        <taxon>Gardenieae complex</taxon>
        <taxon>Bertiereae - Coffeeae clade</taxon>
        <taxon>Coffeeae</taxon>
        <taxon>Coffea</taxon>
    </lineage>
</organism>
<protein>
    <submittedName>
        <fullName evidence="2">DH200=94 genomic scaffold, scaffold_688</fullName>
    </submittedName>
</protein>
<evidence type="ECO:0000256" key="1">
    <source>
        <dbReference type="SAM" id="MobiDB-lite"/>
    </source>
</evidence>
<dbReference type="Gramene" id="CDP19795">
    <property type="protein sequence ID" value="CDP19795"/>
    <property type="gene ID" value="GSCOC_T00002072001"/>
</dbReference>
<evidence type="ECO:0000313" key="3">
    <source>
        <dbReference type="Proteomes" id="UP000295252"/>
    </source>
</evidence>
<gene>
    <name evidence="2" type="ORF">GSCOC_T00002072001</name>
</gene>
<evidence type="ECO:0000313" key="2">
    <source>
        <dbReference type="EMBL" id="CDP19795.1"/>
    </source>
</evidence>
<dbReference type="Proteomes" id="UP000295252">
    <property type="component" value="Unassembled WGS sequence"/>
</dbReference>
<feature type="region of interest" description="Disordered" evidence="1">
    <location>
        <begin position="25"/>
        <end position="44"/>
    </location>
</feature>
<dbReference type="InParanoid" id="A0A068VG52"/>
<reference evidence="3" key="1">
    <citation type="journal article" date="2014" name="Science">
        <title>The coffee genome provides insight into the convergent evolution of caffeine biosynthesis.</title>
        <authorList>
            <person name="Denoeud F."/>
            <person name="Carretero-Paulet L."/>
            <person name="Dereeper A."/>
            <person name="Droc G."/>
            <person name="Guyot R."/>
            <person name="Pietrella M."/>
            <person name="Zheng C."/>
            <person name="Alberti A."/>
            <person name="Anthony F."/>
            <person name="Aprea G."/>
            <person name="Aury J.M."/>
            <person name="Bento P."/>
            <person name="Bernard M."/>
            <person name="Bocs S."/>
            <person name="Campa C."/>
            <person name="Cenci A."/>
            <person name="Combes M.C."/>
            <person name="Crouzillat D."/>
            <person name="Da Silva C."/>
            <person name="Daddiego L."/>
            <person name="De Bellis F."/>
            <person name="Dussert S."/>
            <person name="Garsmeur O."/>
            <person name="Gayraud T."/>
            <person name="Guignon V."/>
            <person name="Jahn K."/>
            <person name="Jamilloux V."/>
            <person name="Joet T."/>
            <person name="Labadie K."/>
            <person name="Lan T."/>
            <person name="Leclercq J."/>
            <person name="Lepelley M."/>
            <person name="Leroy T."/>
            <person name="Li L.T."/>
            <person name="Librado P."/>
            <person name="Lopez L."/>
            <person name="Munoz A."/>
            <person name="Noel B."/>
            <person name="Pallavicini A."/>
            <person name="Perrotta G."/>
            <person name="Poncet V."/>
            <person name="Pot D."/>
            <person name="Priyono X."/>
            <person name="Rigoreau M."/>
            <person name="Rouard M."/>
            <person name="Rozas J."/>
            <person name="Tranchant-Dubreuil C."/>
            <person name="VanBuren R."/>
            <person name="Zhang Q."/>
            <person name="Andrade A.C."/>
            <person name="Argout X."/>
            <person name="Bertrand B."/>
            <person name="de Kochko A."/>
            <person name="Graziosi G."/>
            <person name="Henry R.J."/>
            <person name="Jayarama X."/>
            <person name="Ming R."/>
            <person name="Nagai C."/>
            <person name="Rounsley S."/>
            <person name="Sankoff D."/>
            <person name="Giuliano G."/>
            <person name="Albert V.A."/>
            <person name="Wincker P."/>
            <person name="Lashermes P."/>
        </authorList>
    </citation>
    <scope>NUCLEOTIDE SEQUENCE [LARGE SCALE GENOMIC DNA]</scope>
    <source>
        <strain evidence="3">cv. DH200-94</strain>
    </source>
</reference>
<name>A0A068VG52_COFCA</name>
<sequence>MEASQTPGRKTESVMFCSARNAEMKKKRRFEDSSNNHSKRKSKACSGMEEIQRLCAARICIHMQGFLSPRSKVQGRTAARSCNAFLNWTMDYTFPPKNKRDS</sequence>
<dbReference type="EMBL" id="HG739772">
    <property type="protein sequence ID" value="CDP19795.1"/>
    <property type="molecule type" value="Genomic_DNA"/>
</dbReference>
<keyword evidence="3" id="KW-1185">Reference proteome</keyword>
<proteinExistence type="predicted"/>
<accession>A0A068VG52</accession>
<dbReference type="AlphaFoldDB" id="A0A068VG52"/>